<keyword evidence="2" id="KW-0812">Transmembrane</keyword>
<feature type="region of interest" description="Disordered" evidence="1">
    <location>
        <begin position="85"/>
        <end position="108"/>
    </location>
</feature>
<keyword evidence="4" id="KW-1185">Reference proteome</keyword>
<accession>A0AA38ULC1</accession>
<feature type="transmembrane region" description="Helical" evidence="2">
    <location>
        <begin position="147"/>
        <end position="165"/>
    </location>
</feature>
<reference evidence="3" key="1">
    <citation type="submission" date="2022-08" db="EMBL/GenBank/DDBJ databases">
        <authorList>
            <consortium name="DOE Joint Genome Institute"/>
            <person name="Min B."/>
            <person name="Riley R."/>
            <person name="Sierra-Patev S."/>
            <person name="Naranjo-Ortiz M."/>
            <person name="Looney B."/>
            <person name="Konkel Z."/>
            <person name="Slot J.C."/>
            <person name="Sakamoto Y."/>
            <person name="Steenwyk J.L."/>
            <person name="Rokas A."/>
            <person name="Carro J."/>
            <person name="Camarero S."/>
            <person name="Ferreira P."/>
            <person name="Molpeceres G."/>
            <person name="Ruiz-Duenas F.J."/>
            <person name="Serrano A."/>
            <person name="Henrissat B."/>
            <person name="Drula E."/>
            <person name="Hughes K.W."/>
            <person name="Mata J.L."/>
            <person name="Ishikawa N.K."/>
            <person name="Vargas-Isla R."/>
            <person name="Ushijima S."/>
            <person name="Smith C.A."/>
            <person name="Ahrendt S."/>
            <person name="Andreopoulos W."/>
            <person name="He G."/>
            <person name="Labutti K."/>
            <person name="Lipzen A."/>
            <person name="Ng V."/>
            <person name="Sandor L."/>
            <person name="Barry K."/>
            <person name="Martinez A.T."/>
            <person name="Xiao Y."/>
            <person name="Gibbons J.G."/>
            <person name="Terashima K."/>
            <person name="Hibbett D.S."/>
            <person name="Grigoriev I.V."/>
        </authorList>
    </citation>
    <scope>NUCLEOTIDE SEQUENCE</scope>
    <source>
        <strain evidence="3">TFB9207</strain>
    </source>
</reference>
<feature type="transmembrane region" description="Helical" evidence="2">
    <location>
        <begin position="342"/>
        <end position="359"/>
    </location>
</feature>
<evidence type="ECO:0000313" key="3">
    <source>
        <dbReference type="EMBL" id="KAJ3842852.1"/>
    </source>
</evidence>
<gene>
    <name evidence="3" type="ORF">F5878DRAFT_351014</name>
</gene>
<organism evidence="3 4">
    <name type="scientific">Lentinula raphanica</name>
    <dbReference type="NCBI Taxonomy" id="153919"/>
    <lineage>
        <taxon>Eukaryota</taxon>
        <taxon>Fungi</taxon>
        <taxon>Dikarya</taxon>
        <taxon>Basidiomycota</taxon>
        <taxon>Agaricomycotina</taxon>
        <taxon>Agaricomycetes</taxon>
        <taxon>Agaricomycetidae</taxon>
        <taxon>Agaricales</taxon>
        <taxon>Marasmiineae</taxon>
        <taxon>Omphalotaceae</taxon>
        <taxon>Lentinula</taxon>
    </lineage>
</organism>
<evidence type="ECO:0000256" key="2">
    <source>
        <dbReference type="SAM" id="Phobius"/>
    </source>
</evidence>
<protein>
    <submittedName>
        <fullName evidence="3">Uncharacterized protein</fullName>
    </submittedName>
</protein>
<feature type="transmembrane region" description="Helical" evidence="2">
    <location>
        <begin position="185"/>
        <end position="205"/>
    </location>
</feature>
<sequence>MSSSVPPVCQITENPDIAGIGVRLSIYIPAVLVTINSGYVAAKISVDVLTGKLSEYFDSASLRSLSDGSSAPSGSDIQLNDLEAAEQQETPSPHGPGSIDASSTAGSSESWFSDNGEYLMEKQARGYLSYLSDHPHYFESSRALERSLFLIGSAIIVSAFLNASNFSLPPYHALLVLNLSLLNNLAGSILLPIRIIAVCAEIWFGDRKENVLMPSSLWYLATLVDVFGLAVVQTLVIIAFGTWFWVSATFNHTFSGYSMTVDKLISSATYNSTLSASPGGPMDPSQCVSRTLYWAFINVPVESSLPLQIISLMFYIGTAVFPILGPFIYVTPTIVILRSIPLLLAMGFSCAIYLFGILLPRLTARLIYTLLPKIYHLAITLPHFRKPLFTLMLSPKALSTRLIFFTIVITNLTTVLYLIISTEKVISINSASRGGSVVISGPQWTYGQTLALLTAVIGVLTYVAELIGEWREVTLERRKRLREEVIGGEDAKGVESGKDSQQSRHNVTADVEVPWVARKDNHVRRRVNSI</sequence>
<keyword evidence="2" id="KW-1133">Transmembrane helix</keyword>
<dbReference type="EMBL" id="MU805992">
    <property type="protein sequence ID" value="KAJ3842852.1"/>
    <property type="molecule type" value="Genomic_DNA"/>
</dbReference>
<name>A0AA38ULC1_9AGAR</name>
<feature type="transmembrane region" description="Helical" evidence="2">
    <location>
        <begin position="365"/>
        <end position="381"/>
    </location>
</feature>
<dbReference type="Proteomes" id="UP001163846">
    <property type="component" value="Unassembled WGS sequence"/>
</dbReference>
<feature type="transmembrane region" description="Helical" evidence="2">
    <location>
        <begin position="402"/>
        <end position="420"/>
    </location>
</feature>
<comment type="caution">
    <text evidence="3">The sequence shown here is derived from an EMBL/GenBank/DDBJ whole genome shotgun (WGS) entry which is preliminary data.</text>
</comment>
<feature type="transmembrane region" description="Helical" evidence="2">
    <location>
        <begin position="450"/>
        <end position="470"/>
    </location>
</feature>
<feature type="transmembrane region" description="Helical" evidence="2">
    <location>
        <begin position="309"/>
        <end position="330"/>
    </location>
</feature>
<keyword evidence="2" id="KW-0472">Membrane</keyword>
<evidence type="ECO:0000313" key="4">
    <source>
        <dbReference type="Proteomes" id="UP001163846"/>
    </source>
</evidence>
<dbReference type="AlphaFoldDB" id="A0AA38ULC1"/>
<evidence type="ECO:0000256" key="1">
    <source>
        <dbReference type="SAM" id="MobiDB-lite"/>
    </source>
</evidence>
<proteinExistence type="predicted"/>
<feature type="transmembrane region" description="Helical" evidence="2">
    <location>
        <begin position="217"/>
        <end position="246"/>
    </location>
</feature>